<dbReference type="GeneID" id="3660814"/>
<reference evidence="2 3" key="1">
    <citation type="journal article" date="2005" name="Science">
        <title>Comparative genomics of trypanosomatid parasitic protozoa.</title>
        <authorList>
            <person name="El-Sayed N.M."/>
            <person name="Myler P.J."/>
            <person name="Blandin G."/>
            <person name="Berriman M."/>
            <person name="Crabtree J."/>
            <person name="Aggarwal G."/>
            <person name="Caler E."/>
            <person name="Renauld H."/>
            <person name="Worthey E.A."/>
            <person name="Hertz-Fowler C."/>
            <person name="Ghedin E."/>
            <person name="Peacock C."/>
            <person name="Bartholomeu D.C."/>
            <person name="Haas B.J."/>
            <person name="Tran A.N."/>
            <person name="Wortman J.R."/>
            <person name="Alsmark U.C."/>
            <person name="Angiuoli S."/>
            <person name="Anupama A."/>
            <person name="Badger J."/>
            <person name="Bringaud F."/>
            <person name="Cadag E."/>
            <person name="Carlton J.M."/>
            <person name="Cerqueira G.C."/>
            <person name="Creasy T."/>
            <person name="Delcher A.L."/>
            <person name="Djikeng A."/>
            <person name="Embley T.M."/>
            <person name="Hauser C."/>
            <person name="Ivens A.C."/>
            <person name="Kummerfeld S.K."/>
            <person name="Pereira-Leal J.B."/>
            <person name="Nilsson D."/>
            <person name="Peterson J."/>
            <person name="Salzberg S.L."/>
            <person name="Shallom J."/>
            <person name="Silva J.C."/>
            <person name="Sundaram J."/>
            <person name="Westenberger S."/>
            <person name="White O."/>
            <person name="Melville S.E."/>
            <person name="Donelson J.E."/>
            <person name="Andersson B."/>
            <person name="Stuart K.D."/>
            <person name="Hall N."/>
        </authorList>
    </citation>
    <scope>NUCLEOTIDE SEQUENCE [LARGE SCALE GENOMIC DNA]</scope>
    <source>
        <strain evidence="2 3">927/4 GUTat10.1</strain>
    </source>
</reference>
<keyword evidence="1" id="KW-0812">Transmembrane</keyword>
<feature type="transmembrane region" description="Helical" evidence="1">
    <location>
        <begin position="37"/>
        <end position="65"/>
    </location>
</feature>
<dbReference type="AlphaFoldDB" id="Q38DU3"/>
<sequence length="85" mass="9580">MSSLFSSFTSVIFPVLVCPSSFLLFRSRIQHIFPFSLHFLSLLTVKATGAPIALSSFFFLLFFSWSLPISHTILKRMCVCKSAVK</sequence>
<keyword evidence="3" id="KW-1185">Reference proteome</keyword>
<organism evidence="2 3">
    <name type="scientific">Trypanosoma brucei brucei (strain 927/4 GUTat10.1)</name>
    <dbReference type="NCBI Taxonomy" id="185431"/>
    <lineage>
        <taxon>Eukaryota</taxon>
        <taxon>Discoba</taxon>
        <taxon>Euglenozoa</taxon>
        <taxon>Kinetoplastea</taxon>
        <taxon>Metakinetoplastina</taxon>
        <taxon>Trypanosomatida</taxon>
        <taxon>Trypanosomatidae</taxon>
        <taxon>Trypanosoma</taxon>
    </lineage>
</organism>
<gene>
    <name evidence="2" type="ORF">Tb09.211.2140</name>
</gene>
<proteinExistence type="predicted"/>
<evidence type="ECO:0000313" key="3">
    <source>
        <dbReference type="Proteomes" id="UP000008524"/>
    </source>
</evidence>
<dbReference type="EMBL" id="CM000207">
    <property type="protein sequence ID" value="EAN77027.1"/>
    <property type="molecule type" value="Genomic_DNA"/>
</dbReference>
<accession>Q38DU3</accession>
<dbReference type="KEGG" id="tbr:Tb09.211.2140"/>
<name>Q38DU3_TRYB2</name>
<evidence type="ECO:0000256" key="1">
    <source>
        <dbReference type="SAM" id="Phobius"/>
    </source>
</evidence>
<reference evidence="2 3" key="2">
    <citation type="journal article" date="2005" name="Science">
        <title>The genome of the African trypanosome Trypanosoma brucei.</title>
        <authorList>
            <person name="Berriman M."/>
            <person name="Ghedin E."/>
            <person name="Hertz-Fowler C."/>
            <person name="Blandin G."/>
            <person name="Renauld H."/>
            <person name="Bartholomeu D.C."/>
            <person name="Lennard N.J."/>
            <person name="Caler E."/>
            <person name="Hamlin N.E."/>
            <person name="Haas B."/>
            <person name="Bohme U."/>
            <person name="Hannick L."/>
            <person name="Aslett M.A."/>
            <person name="Shallom J."/>
            <person name="Marcello L."/>
            <person name="Hou L."/>
            <person name="Wickstead B."/>
            <person name="Alsmark U.C."/>
            <person name="Arrowsmith C."/>
            <person name="Atkin R.J."/>
            <person name="Barron A.J."/>
            <person name="Bringaud F."/>
            <person name="Brooks K."/>
            <person name="Carrington M."/>
            <person name="Cherevach I."/>
            <person name="Chillingworth T.J."/>
            <person name="Churcher C."/>
            <person name="Clark L.N."/>
            <person name="Corton C.H."/>
            <person name="Cronin A."/>
            <person name="Davies R.M."/>
            <person name="Doggett J."/>
            <person name="Djikeng A."/>
            <person name="Feldblyum T."/>
            <person name="Field M.C."/>
            <person name="Fraser A."/>
            <person name="Goodhead I."/>
            <person name="Hance Z."/>
            <person name="Harper D."/>
            <person name="Harris B.R."/>
            <person name="Hauser H."/>
            <person name="Hostetler J."/>
            <person name="Ivens A."/>
            <person name="Jagels K."/>
            <person name="Johnson D."/>
            <person name="Johnson J."/>
            <person name="Jones K."/>
            <person name="Kerhornou A.X."/>
            <person name="Koo H."/>
            <person name="Larke N."/>
            <person name="Landfear S."/>
            <person name="Larkin C."/>
            <person name="Leech V."/>
            <person name="Line A."/>
            <person name="Lord A."/>
            <person name="Macleod A."/>
            <person name="Mooney P.J."/>
            <person name="Moule S."/>
            <person name="Martin D.M."/>
            <person name="Morgan G.W."/>
            <person name="Mungall K."/>
            <person name="Norbertczak H."/>
            <person name="Ormond D."/>
            <person name="Pai G."/>
            <person name="Peacock C.S."/>
            <person name="Peterson J."/>
            <person name="Quail M.A."/>
            <person name="Rabbinowitsch E."/>
            <person name="Rajandream M.A."/>
            <person name="Reitter C."/>
            <person name="Salzberg S.L."/>
            <person name="Sanders M."/>
            <person name="Schobel S."/>
            <person name="Sharp S."/>
            <person name="Simmonds M."/>
            <person name="Simpson A.J."/>
            <person name="Tallon L."/>
            <person name="Turner C.M."/>
            <person name="Tait A."/>
            <person name="Tivey A.R."/>
            <person name="Van Aken S."/>
            <person name="Walker D."/>
            <person name="Wanless D."/>
            <person name="Wang S."/>
            <person name="White B."/>
            <person name="White O."/>
            <person name="Whitehead S."/>
            <person name="Woodward J."/>
            <person name="Wortman J."/>
            <person name="Adams M.D."/>
            <person name="Embley T.M."/>
            <person name="Gull K."/>
            <person name="Ullu E."/>
            <person name="Barry J.D."/>
            <person name="Fairlamb A.H."/>
            <person name="Opperdoes F."/>
            <person name="Barrell B.G."/>
            <person name="Donelson J.E."/>
            <person name="Hall N."/>
            <person name="Fraser C.M."/>
            <person name="Melville S.E."/>
            <person name="El-Sayed N.M."/>
        </authorList>
    </citation>
    <scope>NUCLEOTIDE SEQUENCE [LARGE SCALE GENOMIC DNA]</scope>
    <source>
        <strain evidence="2 3">927/4 GUTat10.1</strain>
    </source>
</reference>
<keyword evidence="1" id="KW-1133">Transmembrane helix</keyword>
<dbReference type="PaxDb" id="5691-EAN77027"/>
<feature type="transmembrane region" description="Helical" evidence="1">
    <location>
        <begin position="6"/>
        <end position="25"/>
    </location>
</feature>
<keyword evidence="1" id="KW-0472">Membrane</keyword>
<dbReference type="RefSeq" id="XP_827357.1">
    <property type="nucleotide sequence ID" value="XM_822264.1"/>
</dbReference>
<dbReference type="Proteomes" id="UP000008524">
    <property type="component" value="Chromosome 9"/>
</dbReference>
<dbReference type="InParanoid" id="Q38DU3"/>
<protein>
    <submittedName>
        <fullName evidence="2">Uncharacterized protein</fullName>
    </submittedName>
</protein>
<evidence type="ECO:0000313" key="2">
    <source>
        <dbReference type="EMBL" id="EAN77027.1"/>
    </source>
</evidence>